<dbReference type="Pfam" id="PF10976">
    <property type="entry name" value="DUF2790"/>
    <property type="match status" value="1"/>
</dbReference>
<keyword evidence="3" id="KW-1185">Reference proteome</keyword>
<dbReference type="InterPro" id="IPR021245">
    <property type="entry name" value="DUF2790"/>
</dbReference>
<accession>A0A1H1YR63</accession>
<dbReference type="RefSeq" id="WP_090351481.1">
    <property type="nucleotide sequence ID" value="NZ_LT629751.1"/>
</dbReference>
<dbReference type="Gene3D" id="2.30.140.50">
    <property type="entry name" value="Protein of unknown function DUF2790"/>
    <property type="match status" value="1"/>
</dbReference>
<evidence type="ECO:0000256" key="1">
    <source>
        <dbReference type="SAM" id="SignalP"/>
    </source>
</evidence>
<evidence type="ECO:0000313" key="2">
    <source>
        <dbReference type="EMBL" id="SDT23897.1"/>
    </source>
</evidence>
<reference evidence="3" key="1">
    <citation type="submission" date="2016-10" db="EMBL/GenBank/DDBJ databases">
        <authorList>
            <person name="Varghese N."/>
            <person name="Submissions S."/>
        </authorList>
    </citation>
    <scope>NUCLEOTIDE SEQUENCE [LARGE SCALE GENOMIC DNA]</scope>
    <source>
        <strain evidence="3">KCTC 32247</strain>
    </source>
</reference>
<evidence type="ECO:0000313" key="3">
    <source>
        <dbReference type="Proteomes" id="UP000243359"/>
    </source>
</evidence>
<proteinExistence type="predicted"/>
<dbReference type="EMBL" id="LT629751">
    <property type="protein sequence ID" value="SDT23897.1"/>
    <property type="molecule type" value="Genomic_DNA"/>
</dbReference>
<feature type="chain" id="PRO_5009266857" description="DUF2790 domain-containing protein" evidence="1">
    <location>
        <begin position="19"/>
        <end position="87"/>
    </location>
</feature>
<keyword evidence="1" id="KW-0732">Signal</keyword>
<gene>
    <name evidence="2" type="ORF">SAMN05216221_3899</name>
</gene>
<evidence type="ECO:0008006" key="4">
    <source>
        <dbReference type="Google" id="ProtNLM"/>
    </source>
</evidence>
<dbReference type="OrthoDB" id="6903763at2"/>
<name>A0A1H1YR63_9PSED</name>
<organism evidence="2 3">
    <name type="scientific">Pseudomonas oryzae</name>
    <dbReference type="NCBI Taxonomy" id="1392877"/>
    <lineage>
        <taxon>Bacteria</taxon>
        <taxon>Pseudomonadati</taxon>
        <taxon>Pseudomonadota</taxon>
        <taxon>Gammaproteobacteria</taxon>
        <taxon>Pseudomonadales</taxon>
        <taxon>Pseudomonadaceae</taxon>
        <taxon>Pseudomonas</taxon>
    </lineage>
</organism>
<sequence length="87" mass="9266">MKAWTLLALAGVSCMALAGEPPAAGDRQAAKVERYEYGMELDVARVIQPAEVPSSCGVEPVRMVYEDHQGQRHTLEYLVVGSGCSGG</sequence>
<dbReference type="Proteomes" id="UP000243359">
    <property type="component" value="Chromosome I"/>
</dbReference>
<feature type="signal peptide" evidence="1">
    <location>
        <begin position="1"/>
        <end position="18"/>
    </location>
</feature>
<dbReference type="AlphaFoldDB" id="A0A1H1YR63"/>
<protein>
    <recommendedName>
        <fullName evidence="4">DUF2790 domain-containing protein</fullName>
    </recommendedName>
</protein>